<sequence length="304" mass="33174">MAITAGMVKELREKTGAGMMDCKKALTEAEGNMDRAIDILREKGLSQAAKKSDRIAAEGLVGMMISEDGKKAAMTEVNSETDFVAKNEEFQTFVANVTKVAMEKEPKDLEALLASEYSAGVTVEAELTSKIAKIGENMNVRRFSALSIEAGRISGYVHGAGKIAVLVKLEAASDSEKLDELGKDIAMQVAAMNPKYISRDDVDQDYINHEREILIQQALNEGKPQNIVEKMVEGRLQKQLKEVCLLEQTFVKDSDKAVKDVVADTAKALGVEIKVVAVERFEVGEGLEKKSENFAEEVAKQLGN</sequence>
<dbReference type="Proteomes" id="UP000243406">
    <property type="component" value="Unassembled WGS sequence"/>
</dbReference>
<dbReference type="HAMAP" id="MF_00050">
    <property type="entry name" value="EF_Ts"/>
    <property type="match status" value="1"/>
</dbReference>
<dbReference type="Gene3D" id="1.10.286.20">
    <property type="match status" value="1"/>
</dbReference>
<dbReference type="NCBIfam" id="TIGR00116">
    <property type="entry name" value="tsf"/>
    <property type="match status" value="1"/>
</dbReference>
<dbReference type="Pfam" id="PF00889">
    <property type="entry name" value="EF_TS"/>
    <property type="match status" value="1"/>
</dbReference>
<evidence type="ECO:0000313" key="11">
    <source>
        <dbReference type="Proteomes" id="UP000243406"/>
    </source>
</evidence>
<protein>
    <recommendedName>
        <fullName evidence="2 6">Elongation factor Ts</fullName>
        <shortName evidence="6">EF-Ts</shortName>
    </recommendedName>
</protein>
<evidence type="ECO:0000256" key="7">
    <source>
        <dbReference type="RuleBase" id="RU000642"/>
    </source>
</evidence>
<dbReference type="CDD" id="cd14275">
    <property type="entry name" value="UBA_EF-Ts"/>
    <property type="match status" value="1"/>
</dbReference>
<dbReference type="SUPFAM" id="SSF46934">
    <property type="entry name" value="UBA-like"/>
    <property type="match status" value="1"/>
</dbReference>
<evidence type="ECO:0000256" key="8">
    <source>
        <dbReference type="RuleBase" id="RU000643"/>
    </source>
</evidence>
<feature type="domain" description="Translation elongation factor EFTs/EF1B dimerisation" evidence="9">
    <location>
        <begin position="72"/>
        <end position="285"/>
    </location>
</feature>
<evidence type="ECO:0000256" key="3">
    <source>
        <dbReference type="ARBA" id="ARBA00022768"/>
    </source>
</evidence>
<dbReference type="PANTHER" id="PTHR11741">
    <property type="entry name" value="ELONGATION FACTOR TS"/>
    <property type="match status" value="1"/>
</dbReference>
<comment type="subcellular location">
    <subcellularLocation>
        <location evidence="6 8">Cytoplasm</location>
    </subcellularLocation>
</comment>
<dbReference type="PROSITE" id="PS01127">
    <property type="entry name" value="EF_TS_2"/>
    <property type="match status" value="1"/>
</dbReference>
<comment type="function">
    <text evidence="5 6 7">Associates with the EF-Tu.GDP complex and induces the exchange of GDP to GTP. It remains bound to the aminoacyl-tRNA.EF-Tu.GTP complex up to the GTP hydrolysis stage on the ribosome.</text>
</comment>
<dbReference type="EMBL" id="FUYN01000001">
    <property type="protein sequence ID" value="SKB26614.1"/>
    <property type="molecule type" value="Genomic_DNA"/>
</dbReference>
<keyword evidence="3 6" id="KW-0251">Elongation factor</keyword>
<dbReference type="InterPro" id="IPR001816">
    <property type="entry name" value="Transl_elong_EFTs/EF1B"/>
</dbReference>
<comment type="similarity">
    <text evidence="1 6 7">Belongs to the EF-Ts family.</text>
</comment>
<dbReference type="AlphaFoldDB" id="A0A1T4ZV13"/>
<name>A0A1T4ZV13_9FIRM</name>
<evidence type="ECO:0000256" key="6">
    <source>
        <dbReference type="HAMAP-Rule" id="MF_00050"/>
    </source>
</evidence>
<keyword evidence="11" id="KW-1185">Reference proteome</keyword>
<evidence type="ECO:0000256" key="5">
    <source>
        <dbReference type="ARBA" id="ARBA00025453"/>
    </source>
</evidence>
<dbReference type="FunFam" id="1.10.286.20:FF:000001">
    <property type="entry name" value="Elongation factor Ts"/>
    <property type="match status" value="1"/>
</dbReference>
<dbReference type="RefSeq" id="WP_079588415.1">
    <property type="nucleotide sequence ID" value="NZ_CP154629.1"/>
</dbReference>
<dbReference type="PANTHER" id="PTHR11741:SF0">
    <property type="entry name" value="ELONGATION FACTOR TS, MITOCHONDRIAL"/>
    <property type="match status" value="1"/>
</dbReference>
<keyword evidence="6" id="KW-0963">Cytoplasm</keyword>
<gene>
    <name evidence="6" type="primary">tsf</name>
    <name evidence="10" type="ORF">SAMN02745120_0429</name>
</gene>
<evidence type="ECO:0000313" key="10">
    <source>
        <dbReference type="EMBL" id="SKB26614.1"/>
    </source>
</evidence>
<evidence type="ECO:0000256" key="4">
    <source>
        <dbReference type="ARBA" id="ARBA00022917"/>
    </source>
</evidence>
<dbReference type="GO" id="GO:0005737">
    <property type="term" value="C:cytoplasm"/>
    <property type="evidence" value="ECO:0007669"/>
    <property type="project" value="UniProtKB-SubCell"/>
</dbReference>
<accession>A0A1T4ZV13</accession>
<evidence type="ECO:0000259" key="9">
    <source>
        <dbReference type="Pfam" id="PF00889"/>
    </source>
</evidence>
<dbReference type="PROSITE" id="PS01126">
    <property type="entry name" value="EF_TS_1"/>
    <property type="match status" value="1"/>
</dbReference>
<dbReference type="FunFam" id="1.10.8.10:FF:000001">
    <property type="entry name" value="Elongation factor Ts"/>
    <property type="match status" value="1"/>
</dbReference>
<dbReference type="OrthoDB" id="9808348at2"/>
<proteinExistence type="inferred from homology"/>
<dbReference type="Gene3D" id="3.30.479.20">
    <property type="entry name" value="Elongation factor Ts, dimerisation domain"/>
    <property type="match status" value="2"/>
</dbReference>
<organism evidence="10 11">
    <name type="scientific">Acetoanaerobium noterae</name>
    <dbReference type="NCBI Taxonomy" id="745369"/>
    <lineage>
        <taxon>Bacteria</taxon>
        <taxon>Bacillati</taxon>
        <taxon>Bacillota</taxon>
        <taxon>Clostridia</taxon>
        <taxon>Peptostreptococcales</taxon>
        <taxon>Filifactoraceae</taxon>
        <taxon>Acetoanaerobium</taxon>
    </lineage>
</organism>
<dbReference type="GO" id="GO:0003746">
    <property type="term" value="F:translation elongation factor activity"/>
    <property type="evidence" value="ECO:0007669"/>
    <property type="project" value="UniProtKB-UniRule"/>
</dbReference>
<reference evidence="11" key="1">
    <citation type="submission" date="2017-02" db="EMBL/GenBank/DDBJ databases">
        <authorList>
            <person name="Varghese N."/>
            <person name="Submissions S."/>
        </authorList>
    </citation>
    <scope>NUCLEOTIDE SEQUENCE [LARGE SCALE GENOMIC DNA]</scope>
    <source>
        <strain evidence="11">ATCC 35199</strain>
    </source>
</reference>
<dbReference type="InterPro" id="IPR009060">
    <property type="entry name" value="UBA-like_sf"/>
</dbReference>
<dbReference type="InterPro" id="IPR036402">
    <property type="entry name" value="EF-Ts_dimer_sf"/>
</dbReference>
<keyword evidence="4 6" id="KW-0648">Protein biosynthesis</keyword>
<evidence type="ECO:0000256" key="2">
    <source>
        <dbReference type="ARBA" id="ARBA00016956"/>
    </source>
</evidence>
<feature type="region of interest" description="Involved in Mg(2+) ion dislocation from EF-Tu" evidence="6">
    <location>
        <begin position="81"/>
        <end position="84"/>
    </location>
</feature>
<dbReference type="InterPro" id="IPR014039">
    <property type="entry name" value="Transl_elong_EFTs/EF1B_dimer"/>
</dbReference>
<dbReference type="SUPFAM" id="SSF54713">
    <property type="entry name" value="Elongation factor Ts (EF-Ts), dimerisation domain"/>
    <property type="match status" value="2"/>
</dbReference>
<dbReference type="Gene3D" id="1.10.8.10">
    <property type="entry name" value="DNA helicase RuvA subunit, C-terminal domain"/>
    <property type="match status" value="1"/>
</dbReference>
<evidence type="ECO:0000256" key="1">
    <source>
        <dbReference type="ARBA" id="ARBA00005532"/>
    </source>
</evidence>
<dbReference type="InterPro" id="IPR018101">
    <property type="entry name" value="Transl_elong_Ts_CS"/>
</dbReference>